<dbReference type="Proteomes" id="UP000548978">
    <property type="component" value="Unassembled WGS sequence"/>
</dbReference>
<comment type="caution">
    <text evidence="2">The sequence shown here is derived from an EMBL/GenBank/DDBJ whole genome shotgun (WGS) entry which is preliminary data.</text>
</comment>
<dbReference type="Pfam" id="PF01841">
    <property type="entry name" value="Transglut_core"/>
    <property type="match status" value="1"/>
</dbReference>
<keyword evidence="2" id="KW-0645">Protease</keyword>
<dbReference type="InterPro" id="IPR002931">
    <property type="entry name" value="Transglutaminase-like"/>
</dbReference>
<dbReference type="OrthoDB" id="5438043at2"/>
<keyword evidence="3" id="KW-1185">Reference proteome</keyword>
<gene>
    <name evidence="2" type="ORF">FHS65_001293</name>
</gene>
<organism evidence="2 3">
    <name type="scientific">Brevundimonas halotolerans</name>
    <dbReference type="NCBI Taxonomy" id="69670"/>
    <lineage>
        <taxon>Bacteria</taxon>
        <taxon>Pseudomonadati</taxon>
        <taxon>Pseudomonadota</taxon>
        <taxon>Alphaproteobacteria</taxon>
        <taxon>Caulobacterales</taxon>
        <taxon>Caulobacteraceae</taxon>
        <taxon>Brevundimonas</taxon>
    </lineage>
</organism>
<dbReference type="EMBL" id="JACIJB010000004">
    <property type="protein sequence ID" value="MBB5660547.1"/>
    <property type="molecule type" value="Genomic_DNA"/>
</dbReference>
<dbReference type="Gene3D" id="3.10.620.30">
    <property type="match status" value="1"/>
</dbReference>
<evidence type="ECO:0000259" key="1">
    <source>
        <dbReference type="SMART" id="SM00460"/>
    </source>
</evidence>
<evidence type="ECO:0000313" key="3">
    <source>
        <dbReference type="Proteomes" id="UP000548978"/>
    </source>
</evidence>
<feature type="domain" description="Transglutaminase-like" evidence="1">
    <location>
        <begin position="157"/>
        <end position="217"/>
    </location>
</feature>
<protein>
    <submittedName>
        <fullName evidence="2">Transglutaminase-like putative cysteine protease</fullName>
    </submittedName>
</protein>
<dbReference type="RefSeq" id="WP_123287896.1">
    <property type="nucleotide sequence ID" value="NZ_JACIJB010000004.1"/>
</dbReference>
<dbReference type="PANTHER" id="PTHR33490:SF12">
    <property type="entry name" value="BLL5557 PROTEIN"/>
    <property type="match status" value="1"/>
</dbReference>
<proteinExistence type="predicted"/>
<sequence length="257" mass="28189">MKLRIRSELTYRFEAPTDAIYLIQAARWPGQTILEERLEGPTGVELVAHTTPDYGSRTLRACLSGDVCLTYEAVIDNGTLKRLPPTAHQHSWTELPGETLTYLWPSRYCPSDGFERFVGNQWSEAGGAQVLAILDWIKANIAYTHGVSTPQTTAADTFLDRAGVCRDFTHLGMAMCRASGIPARAVSAYALDLDPPDFHAVFEVYLSGGWWLVDPTGLAPVEGLVRIASGRDAVDIAFLSTNGPCQMLKQSVSVERV</sequence>
<reference evidence="2 3" key="1">
    <citation type="submission" date="2020-08" db="EMBL/GenBank/DDBJ databases">
        <title>Genomic Encyclopedia of Type Strains, Phase IV (KMG-IV): sequencing the most valuable type-strain genomes for metagenomic binning, comparative biology and taxonomic classification.</title>
        <authorList>
            <person name="Goeker M."/>
        </authorList>
    </citation>
    <scope>NUCLEOTIDE SEQUENCE [LARGE SCALE GENOMIC DNA]</scope>
    <source>
        <strain evidence="2 3">DSM 24448</strain>
    </source>
</reference>
<keyword evidence="2" id="KW-0378">Hydrolase</keyword>
<dbReference type="SMART" id="SM00460">
    <property type="entry name" value="TGc"/>
    <property type="match status" value="1"/>
</dbReference>
<name>A0A7W9E6Q2_9CAUL</name>
<dbReference type="AlphaFoldDB" id="A0A7W9E6Q2"/>
<dbReference type="GO" id="GO:0008233">
    <property type="term" value="F:peptidase activity"/>
    <property type="evidence" value="ECO:0007669"/>
    <property type="project" value="UniProtKB-KW"/>
</dbReference>
<accession>A0A7W9E6Q2</accession>
<dbReference type="SUPFAM" id="SSF54001">
    <property type="entry name" value="Cysteine proteinases"/>
    <property type="match status" value="1"/>
</dbReference>
<dbReference type="Gene3D" id="2.60.40.2250">
    <property type="match status" value="1"/>
</dbReference>
<dbReference type="PANTHER" id="PTHR33490">
    <property type="entry name" value="BLR5614 PROTEIN-RELATED"/>
    <property type="match status" value="1"/>
</dbReference>
<dbReference type="InterPro" id="IPR038765">
    <property type="entry name" value="Papain-like_cys_pep_sf"/>
</dbReference>
<dbReference type="GO" id="GO:0006508">
    <property type="term" value="P:proteolysis"/>
    <property type="evidence" value="ECO:0007669"/>
    <property type="project" value="UniProtKB-KW"/>
</dbReference>
<evidence type="ECO:0000313" key="2">
    <source>
        <dbReference type="EMBL" id="MBB5660547.1"/>
    </source>
</evidence>